<proteinExistence type="predicted"/>
<protein>
    <submittedName>
        <fullName evidence="2">Sigma-E factor negative regulatory protein</fullName>
    </submittedName>
</protein>
<keyword evidence="3" id="KW-1185">Reference proteome</keyword>
<organism evidence="2 3">
    <name type="scientific">Succinivibrio faecicola</name>
    <dbReference type="NCBI Taxonomy" id="2820300"/>
    <lineage>
        <taxon>Bacteria</taxon>
        <taxon>Pseudomonadati</taxon>
        <taxon>Pseudomonadota</taxon>
        <taxon>Gammaproteobacteria</taxon>
        <taxon>Aeromonadales</taxon>
        <taxon>Succinivibrionaceae</taxon>
        <taxon>Succinivibrio</taxon>
    </lineage>
</organism>
<dbReference type="Proteomes" id="UP000731465">
    <property type="component" value="Unassembled WGS sequence"/>
</dbReference>
<evidence type="ECO:0000313" key="2">
    <source>
        <dbReference type="EMBL" id="MBW7570512.1"/>
    </source>
</evidence>
<dbReference type="Pfam" id="PF03872">
    <property type="entry name" value="RseA_N"/>
    <property type="match status" value="1"/>
</dbReference>
<accession>A0ABS7DHE3</accession>
<dbReference type="SUPFAM" id="SSF89069">
    <property type="entry name" value="N-terminal, cytoplasmic domain of anti-sigmaE factor RseA"/>
    <property type="match status" value="1"/>
</dbReference>
<comment type="caution">
    <text evidence="2">The sequence shown here is derived from an EMBL/GenBank/DDBJ whole genome shotgun (WGS) entry which is preliminary data.</text>
</comment>
<feature type="domain" description="Anti sigma-E protein RseA N-terminal" evidence="1">
    <location>
        <begin position="10"/>
        <end position="79"/>
    </location>
</feature>
<evidence type="ECO:0000259" key="1">
    <source>
        <dbReference type="Pfam" id="PF03872"/>
    </source>
</evidence>
<dbReference type="PANTHER" id="PTHR38104">
    <property type="match status" value="1"/>
</dbReference>
<dbReference type="InterPro" id="IPR005572">
    <property type="entry name" value="Anti-sigma_E_RseA_N"/>
</dbReference>
<dbReference type="Gene3D" id="1.10.10.880">
    <property type="entry name" value="Anti sigma-E protein RseA, N-terminal domain"/>
    <property type="match status" value="1"/>
</dbReference>
<name>A0ABS7DHE3_9GAMM</name>
<sequence>MTTSHESENAEYLSALFDGESSQTEKLSLSAEHKQTLKNYSLIGAALRNELPRKVDMSFSDSVMNTIAKEKIVPELKIIPVPTYKFVFRKVATAVAQMAMVASVAAVTVIGYQTFTADSSVIQESASNALGPVDGVNLASYQTSSQASNKINLSTDEDKAENAVKLNSSELKKQQALEVERINNYIRGYVVSTASN</sequence>
<dbReference type="PANTHER" id="PTHR38104:SF1">
    <property type="entry name" value="ANTI-SIGMA-E FACTOR RSEA"/>
    <property type="match status" value="1"/>
</dbReference>
<gene>
    <name evidence="2" type="ORF">J5V48_06355</name>
</gene>
<dbReference type="RefSeq" id="WP_219937734.1">
    <property type="nucleotide sequence ID" value="NZ_JAGFNY010000020.1"/>
</dbReference>
<dbReference type="InterPro" id="IPR052383">
    <property type="entry name" value="Anti-sigma-E_RseA-like"/>
</dbReference>
<evidence type="ECO:0000313" key="3">
    <source>
        <dbReference type="Proteomes" id="UP000731465"/>
    </source>
</evidence>
<reference evidence="2 3" key="1">
    <citation type="submission" date="2021-03" db="EMBL/GenBank/DDBJ databases">
        <title>Succinivibrio sp. nov. isolated from feces of cow.</title>
        <authorList>
            <person name="Choi J.-Y."/>
        </authorList>
    </citation>
    <scope>NUCLEOTIDE SEQUENCE [LARGE SCALE GENOMIC DNA]</scope>
    <source>
        <strain evidence="2 3">AGMB01872</strain>
    </source>
</reference>
<dbReference type="CDD" id="cd16328">
    <property type="entry name" value="RseA_N"/>
    <property type="match status" value="1"/>
</dbReference>
<dbReference type="EMBL" id="JAGFNY010000020">
    <property type="protein sequence ID" value="MBW7570512.1"/>
    <property type="molecule type" value="Genomic_DNA"/>
</dbReference>
<dbReference type="InterPro" id="IPR036147">
    <property type="entry name" value="Anti-sigma_E_RseA_N_sf"/>
</dbReference>